<comment type="caution">
    <text evidence="1">The sequence shown here is derived from an EMBL/GenBank/DDBJ whole genome shotgun (WGS) entry which is preliminary data.</text>
</comment>
<dbReference type="Gene3D" id="3.40.50.300">
    <property type="entry name" value="P-loop containing nucleotide triphosphate hydrolases"/>
    <property type="match status" value="1"/>
</dbReference>
<evidence type="ECO:0008006" key="3">
    <source>
        <dbReference type="Google" id="ProtNLM"/>
    </source>
</evidence>
<reference evidence="1 2" key="1">
    <citation type="journal article" date="2022" name="Syst. Appl. Microbiol.">
        <title>Rhodopirellula aestuarii sp. nov., a novel member of the genus Rhodopirellula isolated from brackish sediments collected in the Tagus River estuary, Portugal.</title>
        <authorList>
            <person name="Vitorino I.R."/>
            <person name="Klimek D."/>
            <person name="Calusinska M."/>
            <person name="Lobo-da-Cunha A."/>
            <person name="Vasconcelos V."/>
            <person name="Lage O.M."/>
        </authorList>
    </citation>
    <scope>NUCLEOTIDE SEQUENCE [LARGE SCALE GENOMIC DNA]</scope>
    <source>
        <strain evidence="1 2">ICT_H3.1</strain>
    </source>
</reference>
<dbReference type="SUPFAM" id="SSF52540">
    <property type="entry name" value="P-loop containing nucleoside triphosphate hydrolases"/>
    <property type="match status" value="1"/>
</dbReference>
<dbReference type="Proteomes" id="UP001202961">
    <property type="component" value="Unassembled WGS sequence"/>
</dbReference>
<name>A0ABT0TX94_9BACT</name>
<protein>
    <recommendedName>
        <fullName evidence="3">Sulfotransferase</fullName>
    </recommendedName>
</protein>
<organism evidence="1 2">
    <name type="scientific">Aporhodopirellula aestuarii</name>
    <dbReference type="NCBI Taxonomy" id="2950107"/>
    <lineage>
        <taxon>Bacteria</taxon>
        <taxon>Pseudomonadati</taxon>
        <taxon>Planctomycetota</taxon>
        <taxon>Planctomycetia</taxon>
        <taxon>Pirellulales</taxon>
        <taxon>Pirellulaceae</taxon>
        <taxon>Aporhodopirellula</taxon>
    </lineage>
</organism>
<evidence type="ECO:0000313" key="2">
    <source>
        <dbReference type="Proteomes" id="UP001202961"/>
    </source>
</evidence>
<accession>A0ABT0TX94</accession>
<dbReference type="EMBL" id="JAMQBK010000004">
    <property type="protein sequence ID" value="MCM2369210.1"/>
    <property type="molecule type" value="Genomic_DNA"/>
</dbReference>
<sequence>MLDRIIQLLSVRPRSRICCFHFGRCGSTLLGNMLGNHPHLEWAGELFHAHHVRTDRSNELDPYHLLQNRIKTSQFRSFGFETKFQHLDFNGLNIELTSFLESLLSLGFNKFVLLKRQNYLRQAISVRKGQISGIWHADPSAAIRNSSPVFLDPTCISLGGTNRNILDCFQFLDESYANAKRIFEALRIEYIEIVYEHHLEKHPSEGFDLAIEFFEMKPAASRISTKKLESRPIKEIVLNYDDILDCLKDSKYEWMCHR</sequence>
<gene>
    <name evidence="1" type="ORF">NB063_01100</name>
</gene>
<evidence type="ECO:0000313" key="1">
    <source>
        <dbReference type="EMBL" id="MCM2369210.1"/>
    </source>
</evidence>
<dbReference type="InterPro" id="IPR027417">
    <property type="entry name" value="P-loop_NTPase"/>
</dbReference>
<dbReference type="RefSeq" id="WP_250926884.1">
    <property type="nucleotide sequence ID" value="NZ_JAMQBK010000004.1"/>
</dbReference>
<keyword evidence="2" id="KW-1185">Reference proteome</keyword>
<proteinExistence type="predicted"/>